<dbReference type="RefSeq" id="XP_056550130.1">
    <property type="nucleotide sequence ID" value="XM_056704170.1"/>
</dbReference>
<comment type="caution">
    <text evidence="1">The sequence shown here is derived from an EMBL/GenBank/DDBJ whole genome shotgun (WGS) entry which is preliminary data.</text>
</comment>
<organism evidence="1 2">
    <name type="scientific">Penicillium cataractarum</name>
    <dbReference type="NCBI Taxonomy" id="2100454"/>
    <lineage>
        <taxon>Eukaryota</taxon>
        <taxon>Fungi</taxon>
        <taxon>Dikarya</taxon>
        <taxon>Ascomycota</taxon>
        <taxon>Pezizomycotina</taxon>
        <taxon>Eurotiomycetes</taxon>
        <taxon>Eurotiomycetidae</taxon>
        <taxon>Eurotiales</taxon>
        <taxon>Aspergillaceae</taxon>
        <taxon>Penicillium</taxon>
    </lineage>
</organism>
<evidence type="ECO:0000313" key="2">
    <source>
        <dbReference type="Proteomes" id="UP001147782"/>
    </source>
</evidence>
<protein>
    <submittedName>
        <fullName evidence="1">Uncharacterized protein</fullName>
    </submittedName>
</protein>
<gene>
    <name evidence="1" type="ORF">N7496_011257</name>
</gene>
<reference evidence="1" key="1">
    <citation type="submission" date="2022-11" db="EMBL/GenBank/DDBJ databases">
        <authorList>
            <person name="Petersen C."/>
        </authorList>
    </citation>
    <scope>NUCLEOTIDE SEQUENCE</scope>
    <source>
        <strain evidence="1">IBT 29864</strain>
    </source>
</reference>
<accession>A0A9W9RGI1</accession>
<dbReference type="Proteomes" id="UP001147782">
    <property type="component" value="Unassembled WGS sequence"/>
</dbReference>
<sequence>MATVYPPRINKKAVFDKLRLELKVHHIDVSEMVLERFSLILPGTDASQEQLKVLQTFLVQPMLVTNEELKQIMRLEPSNAVPSFKKNVLSREHAFYMRSWSMTPIQLYDISKHLQEEGRTFPELDEWKFISFMAGTRNVTVRYIGSTNCTTTVSRRFADDTNNKSRNSLLGAFQSCLEEGYPFISQRAEIHLLPDISFDILGSGNHIGNQLNSDDTESLLIQLFGCRSLLNLQLGGHYIRYLPREEDETIFESLHTRYIRRIMSEGSQFPDNKWSSIKNQFAAVFAEKLSLDRVVSRAAKGALENQAKPHQYLGTTIAVFVGEELTDSHLQAGCSFFDGNSKSSRLVGNLVHRIKHIEERNFIGDNMLRLGKLSKAFPFINVIEIL</sequence>
<name>A0A9W9RGI1_9EURO</name>
<dbReference type="AlphaFoldDB" id="A0A9W9RGI1"/>
<proteinExistence type="predicted"/>
<dbReference type="GeneID" id="81443349"/>
<dbReference type="OrthoDB" id="2269179at2759"/>
<dbReference type="EMBL" id="JAPZBS010000009">
    <property type="protein sequence ID" value="KAJ5358844.1"/>
    <property type="molecule type" value="Genomic_DNA"/>
</dbReference>
<reference evidence="1" key="2">
    <citation type="journal article" date="2023" name="IMA Fungus">
        <title>Comparative genomic study of the Penicillium genus elucidates a diverse pangenome and 15 lateral gene transfer events.</title>
        <authorList>
            <person name="Petersen C."/>
            <person name="Sorensen T."/>
            <person name="Nielsen M.R."/>
            <person name="Sondergaard T.E."/>
            <person name="Sorensen J.L."/>
            <person name="Fitzpatrick D.A."/>
            <person name="Frisvad J.C."/>
            <person name="Nielsen K.L."/>
        </authorList>
    </citation>
    <scope>NUCLEOTIDE SEQUENCE</scope>
    <source>
        <strain evidence="1">IBT 29864</strain>
    </source>
</reference>
<keyword evidence="2" id="KW-1185">Reference proteome</keyword>
<evidence type="ECO:0000313" key="1">
    <source>
        <dbReference type="EMBL" id="KAJ5358844.1"/>
    </source>
</evidence>